<evidence type="ECO:0000313" key="3">
    <source>
        <dbReference type="Proteomes" id="UP001500274"/>
    </source>
</evidence>
<gene>
    <name evidence="2" type="ORF">GCM10009862_24480</name>
</gene>
<evidence type="ECO:0000313" key="2">
    <source>
        <dbReference type="EMBL" id="GAA2584501.1"/>
    </source>
</evidence>
<dbReference type="CDD" id="cd02955">
    <property type="entry name" value="SSP411"/>
    <property type="match status" value="1"/>
</dbReference>
<evidence type="ECO:0000259" key="1">
    <source>
        <dbReference type="Pfam" id="PF03190"/>
    </source>
</evidence>
<dbReference type="Pfam" id="PF03190">
    <property type="entry name" value="Thioredox_DsbH"/>
    <property type="match status" value="1"/>
</dbReference>
<feature type="domain" description="Spermatogenesis-associated protein 20-like TRX" evidence="1">
    <location>
        <begin position="4"/>
        <end position="163"/>
    </location>
</feature>
<dbReference type="Gene3D" id="3.40.30.10">
    <property type="entry name" value="Glutaredoxin"/>
    <property type="match status" value="1"/>
</dbReference>
<comment type="caution">
    <text evidence="2">The sequence shown here is derived from an EMBL/GenBank/DDBJ whole genome shotgun (WGS) entry which is preliminary data.</text>
</comment>
<dbReference type="Proteomes" id="UP001500274">
    <property type="component" value="Unassembled WGS sequence"/>
</dbReference>
<dbReference type="SUPFAM" id="SSF48208">
    <property type="entry name" value="Six-hairpin glycosidases"/>
    <property type="match status" value="1"/>
</dbReference>
<proteinExistence type="predicted"/>
<reference evidence="3" key="1">
    <citation type="journal article" date="2019" name="Int. J. Syst. Evol. Microbiol.">
        <title>The Global Catalogue of Microorganisms (GCM) 10K type strain sequencing project: providing services to taxonomists for standard genome sequencing and annotation.</title>
        <authorList>
            <consortium name="The Broad Institute Genomics Platform"/>
            <consortium name="The Broad Institute Genome Sequencing Center for Infectious Disease"/>
            <person name="Wu L."/>
            <person name="Ma J."/>
        </authorList>
    </citation>
    <scope>NUCLEOTIDE SEQUENCE [LARGE SCALE GENOMIC DNA]</scope>
    <source>
        <strain evidence="3">JCM 16365</strain>
    </source>
</reference>
<dbReference type="InterPro" id="IPR036249">
    <property type="entry name" value="Thioredoxin-like_sf"/>
</dbReference>
<dbReference type="PANTHER" id="PTHR42899:SF1">
    <property type="entry name" value="SPERMATOGENESIS-ASSOCIATED PROTEIN 20"/>
    <property type="match status" value="1"/>
</dbReference>
<dbReference type="InterPro" id="IPR024705">
    <property type="entry name" value="Ssp411"/>
</dbReference>
<dbReference type="EMBL" id="BAAARI010000015">
    <property type="protein sequence ID" value="GAA2584501.1"/>
    <property type="molecule type" value="Genomic_DNA"/>
</dbReference>
<keyword evidence="3" id="KW-1185">Reference proteome</keyword>
<dbReference type="InterPro" id="IPR008928">
    <property type="entry name" value="6-hairpin_glycosidase_sf"/>
</dbReference>
<dbReference type="SUPFAM" id="SSF52833">
    <property type="entry name" value="Thioredoxin-like"/>
    <property type="match status" value="1"/>
</dbReference>
<dbReference type="InterPro" id="IPR004879">
    <property type="entry name" value="Ssp411-like_TRX"/>
</dbReference>
<organism evidence="2 3">
    <name type="scientific">Microbacterium binotii</name>
    <dbReference type="NCBI Taxonomy" id="462710"/>
    <lineage>
        <taxon>Bacteria</taxon>
        <taxon>Bacillati</taxon>
        <taxon>Actinomycetota</taxon>
        <taxon>Actinomycetes</taxon>
        <taxon>Micrococcales</taxon>
        <taxon>Microbacteriaceae</taxon>
        <taxon>Microbacterium</taxon>
    </lineage>
</organism>
<accession>A0ABP6BVC1</accession>
<protein>
    <submittedName>
        <fullName evidence="2">Thioredoxin domain-containing protein</fullName>
    </submittedName>
</protein>
<dbReference type="PANTHER" id="PTHR42899">
    <property type="entry name" value="SPERMATOGENESIS-ASSOCIATED PROTEIN 20"/>
    <property type="match status" value="1"/>
</dbReference>
<sequence>MSSELSRAASPYLRQHAEQPVAWHAWGEAAFTEARRRDVPVMVSIGYATCHWCHVMAAESFSDPDIATRLNRSMVSVKVDREEHPEVDAVFLAAAAAFTPHLGWPLTVFTTPEGKPFFAGTYWPPTARGTLPGFVDVIDAVDRAWRERREAVAETSGALQQALDAAARERGDEALEPAWPTAEVRAQLAARIAAREDPEFGGFAPAGADAATPKFPVWPVLRFLQTEPDETAAQLAARTIDRMARSPLRDADGGFFRYATRRDWSLPHYERMLTDNAGLIQVALAAGRADIASAAAGFLVDTLQLPSGGFAAAQDSESWIDGVRSEGGFYLRPLDQRSTLEPPRIDDKLVSAWNGLAIGALAATGARLGREEFVSAAVRAALAVEESNLADDGTLRRASLDEILSGAPATLEDYGALAQGLAVLAMATGRVAYAVEARRLVDLCWPTEEAAAVPGGRDTVLAALGAPEVDDTDTDRPSGAASLAEAALTLWRLGAGERYRRRARTIVAARATRAVEDPFSHAAVLRVAALMESAGRQVVVVAGSDDDPLARAAHATGADVVVRVSEADAAAWSEAGFSLFAARTAADGRATAYDCREFVCRLPLHDASGFAEPVA</sequence>
<name>A0ABP6BVC1_9MICO</name>
<dbReference type="PIRSF" id="PIRSF006402">
    <property type="entry name" value="UCP006402_thioredoxin"/>
    <property type="match status" value="1"/>
</dbReference>
<dbReference type="RefSeq" id="WP_344229887.1">
    <property type="nucleotide sequence ID" value="NZ_BAAARI010000015.1"/>
</dbReference>